<dbReference type="CDD" id="cd00041">
    <property type="entry name" value="CUB"/>
    <property type="match status" value="2"/>
</dbReference>
<dbReference type="AlphaFoldDB" id="A0A6G0J963"/>
<keyword evidence="2" id="KW-1015">Disulfide bond</keyword>
<sequence length="231" mass="25130">MARSKGLSTLEKCLIFLFVAMTTACISLLVVYFVEKADSSTHIDGGASGVIHLWFEEFALEDTQLCTGDFVTLRDALGTIGKYCGYTKPKPVVSLTNHLTVYFDTNERKTDQGFKAHYKAVAPELAPEIAGAGGFLQGDQGDVMTPSFSEQNYPNGALYQWRITVPEGERVRLQFISFDLVPDACGDFVQVYDGSNAGSSLLGKFCGGTMPKPLESSGNTMVDPLQIRQAL</sequence>
<dbReference type="Proteomes" id="UP000424527">
    <property type="component" value="Unassembled WGS sequence"/>
</dbReference>
<dbReference type="PANTHER" id="PTHR24251">
    <property type="entry name" value="OVOCHYMASE-RELATED"/>
    <property type="match status" value="1"/>
</dbReference>
<keyword evidence="4" id="KW-0472">Membrane</keyword>
<name>A0A6G0J963_LARCR</name>
<proteinExistence type="predicted"/>
<feature type="domain" description="CUB" evidence="5">
    <location>
        <begin position="46"/>
        <end position="121"/>
    </location>
</feature>
<keyword evidence="4" id="KW-0812">Transmembrane</keyword>
<evidence type="ECO:0000313" key="7">
    <source>
        <dbReference type="Proteomes" id="UP000424527"/>
    </source>
</evidence>
<protein>
    <submittedName>
        <fullName evidence="6">Bone morphogenetic protein 1-like protein</fullName>
    </submittedName>
</protein>
<dbReference type="InterPro" id="IPR000859">
    <property type="entry name" value="CUB_dom"/>
</dbReference>
<feature type="transmembrane region" description="Helical" evidence="4">
    <location>
        <begin position="12"/>
        <end position="34"/>
    </location>
</feature>
<feature type="domain" description="CUB" evidence="5">
    <location>
        <begin position="132"/>
        <end position="231"/>
    </location>
</feature>
<dbReference type="SUPFAM" id="SSF49854">
    <property type="entry name" value="Spermadhesin, CUB domain"/>
    <property type="match status" value="2"/>
</dbReference>
<evidence type="ECO:0000256" key="4">
    <source>
        <dbReference type="SAM" id="Phobius"/>
    </source>
</evidence>
<evidence type="ECO:0000256" key="1">
    <source>
        <dbReference type="ARBA" id="ARBA00022737"/>
    </source>
</evidence>
<dbReference type="EMBL" id="REGW02000001">
    <property type="protein sequence ID" value="KAE8300288.1"/>
    <property type="molecule type" value="Genomic_DNA"/>
</dbReference>
<keyword evidence="7" id="KW-1185">Reference proteome</keyword>
<comment type="caution">
    <text evidence="6">The sequence shown here is derived from an EMBL/GenBank/DDBJ whole genome shotgun (WGS) entry which is preliminary data.</text>
</comment>
<dbReference type="PROSITE" id="PS51257">
    <property type="entry name" value="PROKAR_LIPOPROTEIN"/>
    <property type="match status" value="1"/>
</dbReference>
<reference evidence="6 7" key="1">
    <citation type="submission" date="2019-07" db="EMBL/GenBank/DDBJ databases">
        <title>Chromosome genome assembly for large yellow croaker.</title>
        <authorList>
            <person name="Xiao S."/>
        </authorList>
    </citation>
    <scope>NUCLEOTIDE SEQUENCE [LARGE SCALE GENOMIC DNA]</scope>
    <source>
        <strain evidence="6">JMULYC20181020</strain>
        <tissue evidence="6">Muscle</tissue>
    </source>
</reference>
<keyword evidence="4" id="KW-1133">Transmembrane helix</keyword>
<comment type="caution">
    <text evidence="3">Lacks conserved residue(s) required for the propagation of feature annotation.</text>
</comment>
<dbReference type="SMART" id="SM00042">
    <property type="entry name" value="CUB"/>
    <property type="match status" value="2"/>
</dbReference>
<evidence type="ECO:0000313" key="6">
    <source>
        <dbReference type="EMBL" id="KAE8300288.1"/>
    </source>
</evidence>
<dbReference type="FunFam" id="2.60.120.290:FF:000005">
    <property type="entry name" value="Procollagen C-endopeptidase enhancer 1"/>
    <property type="match status" value="1"/>
</dbReference>
<evidence type="ECO:0000256" key="3">
    <source>
        <dbReference type="PROSITE-ProRule" id="PRU00059"/>
    </source>
</evidence>
<dbReference type="PROSITE" id="PS01180">
    <property type="entry name" value="CUB"/>
    <property type="match status" value="2"/>
</dbReference>
<evidence type="ECO:0000259" key="5">
    <source>
        <dbReference type="PROSITE" id="PS01180"/>
    </source>
</evidence>
<keyword evidence="1" id="KW-0677">Repeat</keyword>
<dbReference type="Gene3D" id="2.60.120.290">
    <property type="entry name" value="Spermadhesin, CUB domain"/>
    <property type="match status" value="2"/>
</dbReference>
<accession>A0A6G0J963</accession>
<dbReference type="Pfam" id="PF00431">
    <property type="entry name" value="CUB"/>
    <property type="match status" value="2"/>
</dbReference>
<gene>
    <name evidence="6" type="ORF">D5F01_LYC00425</name>
</gene>
<organism evidence="6 7">
    <name type="scientific">Larimichthys crocea</name>
    <name type="common">Large yellow croaker</name>
    <name type="synonym">Pseudosciaena crocea</name>
    <dbReference type="NCBI Taxonomy" id="215358"/>
    <lineage>
        <taxon>Eukaryota</taxon>
        <taxon>Metazoa</taxon>
        <taxon>Chordata</taxon>
        <taxon>Craniata</taxon>
        <taxon>Vertebrata</taxon>
        <taxon>Euteleostomi</taxon>
        <taxon>Actinopterygii</taxon>
        <taxon>Neopterygii</taxon>
        <taxon>Teleostei</taxon>
        <taxon>Neoteleostei</taxon>
        <taxon>Acanthomorphata</taxon>
        <taxon>Eupercaria</taxon>
        <taxon>Sciaenidae</taxon>
        <taxon>Larimichthys</taxon>
    </lineage>
</organism>
<evidence type="ECO:0000256" key="2">
    <source>
        <dbReference type="ARBA" id="ARBA00023157"/>
    </source>
</evidence>
<dbReference type="InterPro" id="IPR035914">
    <property type="entry name" value="Sperma_CUB_dom_sf"/>
</dbReference>